<dbReference type="InterPro" id="IPR001080">
    <property type="entry name" value="3Fe4S_ferredoxin"/>
</dbReference>
<dbReference type="PRINTS" id="PR00352">
    <property type="entry name" value="3FE4SFRDOXIN"/>
</dbReference>
<keyword evidence="2" id="KW-0479">Metal-binding</keyword>
<evidence type="ECO:0000256" key="3">
    <source>
        <dbReference type="ARBA" id="ARBA00022982"/>
    </source>
</evidence>
<dbReference type="PROSITE" id="PS00198">
    <property type="entry name" value="4FE4S_FER_1"/>
    <property type="match status" value="1"/>
</dbReference>
<accession>A0A0F9AI94</accession>
<dbReference type="InterPro" id="IPR017900">
    <property type="entry name" value="4Fe4S_Fe_S_CS"/>
</dbReference>
<dbReference type="PANTHER" id="PTHR36923:SF3">
    <property type="entry name" value="FERREDOXIN"/>
    <property type="match status" value="1"/>
</dbReference>
<name>A0A0F9AI94_9ZZZZ</name>
<evidence type="ECO:0000256" key="5">
    <source>
        <dbReference type="ARBA" id="ARBA00023014"/>
    </source>
</evidence>
<dbReference type="SUPFAM" id="SSF54862">
    <property type="entry name" value="4Fe-4S ferredoxins"/>
    <property type="match status" value="1"/>
</dbReference>
<organism evidence="7">
    <name type="scientific">marine sediment metagenome</name>
    <dbReference type="NCBI Taxonomy" id="412755"/>
    <lineage>
        <taxon>unclassified sequences</taxon>
        <taxon>metagenomes</taxon>
        <taxon>ecological metagenomes</taxon>
    </lineage>
</organism>
<dbReference type="EMBL" id="LAZR01042602">
    <property type="protein sequence ID" value="KKL09135.1"/>
    <property type="molecule type" value="Genomic_DNA"/>
</dbReference>
<evidence type="ECO:0000256" key="4">
    <source>
        <dbReference type="ARBA" id="ARBA00023004"/>
    </source>
</evidence>
<evidence type="ECO:0000313" key="7">
    <source>
        <dbReference type="EMBL" id="KKL09135.1"/>
    </source>
</evidence>
<dbReference type="GO" id="GO:0005506">
    <property type="term" value="F:iron ion binding"/>
    <property type="evidence" value="ECO:0007669"/>
    <property type="project" value="InterPro"/>
</dbReference>
<dbReference type="InterPro" id="IPR017896">
    <property type="entry name" value="4Fe4S_Fe-S-bd"/>
</dbReference>
<gene>
    <name evidence="7" type="ORF">LCGC14_2568890</name>
</gene>
<evidence type="ECO:0000256" key="2">
    <source>
        <dbReference type="ARBA" id="ARBA00022723"/>
    </source>
</evidence>
<feature type="domain" description="4Fe-4S ferredoxin-type" evidence="6">
    <location>
        <begin position="1"/>
        <end position="29"/>
    </location>
</feature>
<sequence>MTTRVDDQECTACGLCVDTCPEVFQMGEDEEVAVVIGEAVPPAAEETCRQAAEECPTDAITIIEE</sequence>
<dbReference type="InterPro" id="IPR051269">
    <property type="entry name" value="Fe-S_cluster_ET"/>
</dbReference>
<dbReference type="PROSITE" id="PS51379">
    <property type="entry name" value="4FE4S_FER_2"/>
    <property type="match status" value="1"/>
</dbReference>
<evidence type="ECO:0000256" key="1">
    <source>
        <dbReference type="ARBA" id="ARBA00022448"/>
    </source>
</evidence>
<keyword evidence="1" id="KW-0813">Transport</keyword>
<keyword evidence="3" id="KW-0249">Electron transport</keyword>
<keyword evidence="5" id="KW-0411">Iron-sulfur</keyword>
<dbReference type="AlphaFoldDB" id="A0A0F9AI94"/>
<comment type="caution">
    <text evidence="7">The sequence shown here is derived from an EMBL/GenBank/DDBJ whole genome shotgun (WGS) entry which is preliminary data.</text>
</comment>
<proteinExistence type="predicted"/>
<dbReference type="PANTHER" id="PTHR36923">
    <property type="entry name" value="FERREDOXIN"/>
    <property type="match status" value="1"/>
</dbReference>
<evidence type="ECO:0000259" key="6">
    <source>
        <dbReference type="PROSITE" id="PS51379"/>
    </source>
</evidence>
<dbReference type="GO" id="GO:0009055">
    <property type="term" value="F:electron transfer activity"/>
    <property type="evidence" value="ECO:0007669"/>
    <property type="project" value="InterPro"/>
</dbReference>
<dbReference type="Gene3D" id="3.30.70.20">
    <property type="match status" value="1"/>
</dbReference>
<dbReference type="GO" id="GO:0051536">
    <property type="term" value="F:iron-sulfur cluster binding"/>
    <property type="evidence" value="ECO:0007669"/>
    <property type="project" value="UniProtKB-KW"/>
</dbReference>
<reference evidence="7" key="1">
    <citation type="journal article" date="2015" name="Nature">
        <title>Complex archaea that bridge the gap between prokaryotes and eukaryotes.</title>
        <authorList>
            <person name="Spang A."/>
            <person name="Saw J.H."/>
            <person name="Jorgensen S.L."/>
            <person name="Zaremba-Niedzwiedzka K."/>
            <person name="Martijn J."/>
            <person name="Lind A.E."/>
            <person name="van Eijk R."/>
            <person name="Schleper C."/>
            <person name="Guy L."/>
            <person name="Ettema T.J."/>
        </authorList>
    </citation>
    <scope>NUCLEOTIDE SEQUENCE</scope>
</reference>
<keyword evidence="4" id="KW-0408">Iron</keyword>
<protein>
    <recommendedName>
        <fullName evidence="6">4Fe-4S ferredoxin-type domain-containing protein</fullName>
    </recommendedName>
</protein>
<dbReference type="Pfam" id="PF13370">
    <property type="entry name" value="Fer4_13"/>
    <property type="match status" value="1"/>
</dbReference>